<evidence type="ECO:0000313" key="3">
    <source>
        <dbReference type="Proteomes" id="UP000249363"/>
    </source>
</evidence>
<reference evidence="2 3" key="1">
    <citation type="journal article" date="2017" name="Biotechnol. Biofuels">
        <title>Differential beta-glucosidase expression as a function of carbon source availability in Talaromyces amestolkiae: a genomic and proteomic approach.</title>
        <authorList>
            <person name="de Eugenio L.I."/>
            <person name="Mendez-Liter J.A."/>
            <person name="Nieto-Dominguez M."/>
            <person name="Alonso L."/>
            <person name="Gil-Munoz J."/>
            <person name="Barriuso J."/>
            <person name="Prieto A."/>
            <person name="Martinez M.J."/>
        </authorList>
    </citation>
    <scope>NUCLEOTIDE SEQUENCE [LARGE SCALE GENOMIC DNA]</scope>
    <source>
        <strain evidence="2 3">CIB</strain>
    </source>
</reference>
<protein>
    <submittedName>
        <fullName evidence="2">Uncharacterized protein</fullName>
    </submittedName>
</protein>
<sequence>MPLGDMIDDPTSNDEYVAQLLASEAKDKSLKYSALGLKAYLPRRPTDRAPKPNTRFLKNILRDTDTHNAALRRKEEEDARERMRKLRGERSPPSRRERRSDKDGHYRDRSPRRRNTTSLGLSDIAGGMKMKAKRTKIVKFQGLTDDIAMTSDAQKDRVGILRDRDIDLPETRGVCHLADHALRGSRGGIEIATRKPRKDAYSSENESDPLEDLVGPLPSSTRDKASGISTRGRGSYRQNTSTIDAHFEHDYNPKLDVDISDNDETTSSKRSTRRPVAGLMTQDEDEDWNMALEALRDRANWRQKGEERLRAAGFDEGTVQRWKEDPAFAKGGSNNDSEGRIEDVKWAKTGEGREWDRGKVLNEHGHYDVKGQW</sequence>
<gene>
    <name evidence="2" type="ORF">BHQ10_008900</name>
</gene>
<keyword evidence="3" id="KW-1185">Reference proteome</keyword>
<dbReference type="GeneID" id="63798114"/>
<dbReference type="PANTHER" id="PTHR40132">
    <property type="entry name" value="PRE-MRNA-SPLICING FACTOR 38B"/>
    <property type="match status" value="1"/>
</dbReference>
<dbReference type="AlphaFoldDB" id="A0A364LAR5"/>
<dbReference type="EMBL" id="MIKG01000021">
    <property type="protein sequence ID" value="RAO72888.1"/>
    <property type="molecule type" value="Genomic_DNA"/>
</dbReference>
<feature type="region of interest" description="Disordered" evidence="1">
    <location>
        <begin position="321"/>
        <end position="342"/>
    </location>
</feature>
<dbReference type="PANTHER" id="PTHR40132:SF1">
    <property type="entry name" value="PRE-MRNA-SPLICING FACTOR 38B"/>
    <property type="match status" value="1"/>
</dbReference>
<dbReference type="OrthoDB" id="2431475at2759"/>
<evidence type="ECO:0000256" key="1">
    <source>
        <dbReference type="SAM" id="MobiDB-lite"/>
    </source>
</evidence>
<feature type="region of interest" description="Disordered" evidence="1">
    <location>
        <begin position="39"/>
        <end position="131"/>
    </location>
</feature>
<evidence type="ECO:0000313" key="2">
    <source>
        <dbReference type="EMBL" id="RAO72888.1"/>
    </source>
</evidence>
<accession>A0A364LAR5</accession>
<dbReference type="RefSeq" id="XP_040737402.1">
    <property type="nucleotide sequence ID" value="XM_040881757.1"/>
</dbReference>
<feature type="compositionally biased region" description="Basic and acidic residues" evidence="1">
    <location>
        <begin position="245"/>
        <end position="257"/>
    </location>
</feature>
<comment type="caution">
    <text evidence="2">The sequence shown here is derived from an EMBL/GenBank/DDBJ whole genome shotgun (WGS) entry which is preliminary data.</text>
</comment>
<feature type="region of interest" description="Disordered" evidence="1">
    <location>
        <begin position="193"/>
        <end position="276"/>
    </location>
</feature>
<proteinExistence type="predicted"/>
<dbReference type="Proteomes" id="UP000249363">
    <property type="component" value="Unassembled WGS sequence"/>
</dbReference>
<organism evidence="2 3">
    <name type="scientific">Talaromyces amestolkiae</name>
    <dbReference type="NCBI Taxonomy" id="1196081"/>
    <lineage>
        <taxon>Eukaryota</taxon>
        <taxon>Fungi</taxon>
        <taxon>Dikarya</taxon>
        <taxon>Ascomycota</taxon>
        <taxon>Pezizomycotina</taxon>
        <taxon>Eurotiomycetes</taxon>
        <taxon>Eurotiomycetidae</taxon>
        <taxon>Eurotiales</taxon>
        <taxon>Trichocomaceae</taxon>
        <taxon>Talaromyces</taxon>
        <taxon>Talaromyces sect. Talaromyces</taxon>
    </lineage>
</organism>
<dbReference type="STRING" id="1196081.A0A364LAR5"/>
<feature type="compositionally biased region" description="Basic and acidic residues" evidence="1">
    <location>
        <begin position="60"/>
        <end position="109"/>
    </location>
</feature>
<name>A0A364LAR5_TALAM</name>